<dbReference type="EMBL" id="JBBPBN010000005">
    <property type="protein sequence ID" value="KAK9038760.1"/>
    <property type="molecule type" value="Genomic_DNA"/>
</dbReference>
<name>A0ABR2TMP8_9ROSI</name>
<protein>
    <recommendedName>
        <fullName evidence="3">RNase H type-1 domain-containing protein</fullName>
    </recommendedName>
</protein>
<evidence type="ECO:0008006" key="3">
    <source>
        <dbReference type="Google" id="ProtNLM"/>
    </source>
</evidence>
<organism evidence="1 2">
    <name type="scientific">Hibiscus sabdariffa</name>
    <name type="common">roselle</name>
    <dbReference type="NCBI Taxonomy" id="183260"/>
    <lineage>
        <taxon>Eukaryota</taxon>
        <taxon>Viridiplantae</taxon>
        <taxon>Streptophyta</taxon>
        <taxon>Embryophyta</taxon>
        <taxon>Tracheophyta</taxon>
        <taxon>Spermatophyta</taxon>
        <taxon>Magnoliopsida</taxon>
        <taxon>eudicotyledons</taxon>
        <taxon>Gunneridae</taxon>
        <taxon>Pentapetalae</taxon>
        <taxon>rosids</taxon>
        <taxon>malvids</taxon>
        <taxon>Malvales</taxon>
        <taxon>Malvaceae</taxon>
        <taxon>Malvoideae</taxon>
        <taxon>Hibiscus</taxon>
    </lineage>
</organism>
<evidence type="ECO:0000313" key="2">
    <source>
        <dbReference type="Proteomes" id="UP001396334"/>
    </source>
</evidence>
<proteinExistence type="predicted"/>
<evidence type="ECO:0000313" key="1">
    <source>
        <dbReference type="EMBL" id="KAK9038760.1"/>
    </source>
</evidence>
<gene>
    <name evidence="1" type="ORF">V6N11_023615</name>
</gene>
<sequence>MWLACCGKLVKRKFSADASEIFDCSLETHGSVLDRSLHLVSSKRQALLKDDISSNLTSGLSRPMVSWTPPEQGVYKLNSDGVKNLDNGLAKCGGFVRDVVGNWLIGFTNVLSVRR</sequence>
<reference evidence="1 2" key="1">
    <citation type="journal article" date="2024" name="G3 (Bethesda)">
        <title>Genome assembly of Hibiscus sabdariffa L. provides insights into metabolisms of medicinal natural products.</title>
        <authorList>
            <person name="Kim T."/>
        </authorList>
    </citation>
    <scope>NUCLEOTIDE SEQUENCE [LARGE SCALE GENOMIC DNA]</scope>
    <source>
        <strain evidence="1">TK-2024</strain>
        <tissue evidence="1">Old leaves</tissue>
    </source>
</reference>
<accession>A0ABR2TMP8</accession>
<keyword evidence="2" id="KW-1185">Reference proteome</keyword>
<comment type="caution">
    <text evidence="1">The sequence shown here is derived from an EMBL/GenBank/DDBJ whole genome shotgun (WGS) entry which is preliminary data.</text>
</comment>
<dbReference type="Proteomes" id="UP001396334">
    <property type="component" value="Unassembled WGS sequence"/>
</dbReference>